<sequence length="664" mass="73334">MDLSETHQYGQTVHCLLTFCFIIWIDICKSAKRVFEFLIFLIDLATTSHRNSIYAIMVPISADEFTMLARQLLQGFCGSWKHLSFVLVFGLGAALAETSYAKRVALVIGNARYEHVSNIPNSANDANDIAAALERIGFEVTAKKNLDYREMRLTLRDFSEEMADAEMALVYFAGHGIEIDNTNYLIPTNAELRSDKDVEFEAIRLESVLNAVSTAKGLKLVIVDACRNNPFVTDMVRTTATRSIGQGLGRIDPSGVLVGYSARGGTLALDGDSRNSPYAEAFLEHIEVPGLELGKMFRKVRDTVYELTDGYQEPFTYGSLPGHDIFLVPAAVQTPSAPVELRLTAPKPDPEDEREQSAQRVLREAMGLDDEQVKLGALQMISRLYPNTRAGQYAHGVAEAMSSTSRNAATFVTPKTKVMSPRIESDQNQYSVQQRPAPNVEESLNLNRTDYRSIQRGLNVLGFSAGPVDGIFGTQSRAALRNFQSKNGVVRTGYLTAESVAVLKNVAKPEPPKQNGQQTRGQTLAAMPTPPPSITSQNTFYGDYVIELTRRVDPRYKGGELANERPKTVLRLVYRKSAAGFQLVSAQDFTKGGASRSKKYRASLSDKGKLRISGSTGYLFGKSRAVPFSITQRFSSGFVKGKSMYSNQGRFDDAFFVDVTITRR</sequence>
<organism evidence="4 5">
    <name type="scientific">Ruegeria haliotis</name>
    <dbReference type="NCBI Taxonomy" id="2747601"/>
    <lineage>
        <taxon>Bacteria</taxon>
        <taxon>Pseudomonadati</taxon>
        <taxon>Pseudomonadota</taxon>
        <taxon>Alphaproteobacteria</taxon>
        <taxon>Rhodobacterales</taxon>
        <taxon>Roseobacteraceae</taxon>
        <taxon>Ruegeria</taxon>
    </lineage>
</organism>
<dbReference type="Gene3D" id="1.10.101.10">
    <property type="entry name" value="PGBD-like superfamily/PGBD"/>
    <property type="match status" value="1"/>
</dbReference>
<name>A0ABX2PU50_9RHOB</name>
<dbReference type="PROSITE" id="PS50208">
    <property type="entry name" value="CASPASE_P20"/>
    <property type="match status" value="1"/>
</dbReference>
<keyword evidence="5" id="KW-1185">Reference proteome</keyword>
<dbReference type="SUPFAM" id="SSF52129">
    <property type="entry name" value="Caspase-like"/>
    <property type="match status" value="1"/>
</dbReference>
<evidence type="ECO:0000313" key="4">
    <source>
        <dbReference type="EMBL" id="NVO56901.1"/>
    </source>
</evidence>
<dbReference type="SMART" id="SM00115">
    <property type="entry name" value="CASc"/>
    <property type="match status" value="1"/>
</dbReference>
<dbReference type="InterPro" id="IPR036365">
    <property type="entry name" value="PGBD-like_sf"/>
</dbReference>
<dbReference type="PANTHER" id="PTHR22576:SF37">
    <property type="entry name" value="MUCOSA-ASSOCIATED LYMPHOID TISSUE LYMPHOMA TRANSLOCATION PROTEIN 1"/>
    <property type="match status" value="1"/>
</dbReference>
<dbReference type="EMBL" id="JABXWT010000008">
    <property type="protein sequence ID" value="NVO56901.1"/>
    <property type="molecule type" value="Genomic_DNA"/>
</dbReference>
<dbReference type="SUPFAM" id="SSF47090">
    <property type="entry name" value="PGBD-like"/>
    <property type="match status" value="1"/>
</dbReference>
<feature type="region of interest" description="Disordered" evidence="2">
    <location>
        <begin position="508"/>
        <end position="533"/>
    </location>
</feature>
<dbReference type="Proteomes" id="UP000630805">
    <property type="component" value="Unassembled WGS sequence"/>
</dbReference>
<dbReference type="InterPro" id="IPR029030">
    <property type="entry name" value="Caspase-like_dom_sf"/>
</dbReference>
<comment type="similarity">
    <text evidence="1">Belongs to the peptidase C14A family.</text>
</comment>
<dbReference type="InterPro" id="IPR036366">
    <property type="entry name" value="PGBDSf"/>
</dbReference>
<dbReference type="InterPro" id="IPR001309">
    <property type="entry name" value="Pept_C14_p20"/>
</dbReference>
<comment type="caution">
    <text evidence="4">The sequence shown here is derived from an EMBL/GenBank/DDBJ whole genome shotgun (WGS) entry which is preliminary data.</text>
</comment>
<proteinExistence type="inferred from homology"/>
<feature type="domain" description="Caspase family p20" evidence="3">
    <location>
        <begin position="101"/>
        <end position="230"/>
    </location>
</feature>
<dbReference type="InterPro" id="IPR015917">
    <property type="entry name" value="Pept_C14A"/>
</dbReference>
<evidence type="ECO:0000313" key="5">
    <source>
        <dbReference type="Proteomes" id="UP000630805"/>
    </source>
</evidence>
<dbReference type="Pfam" id="PF01471">
    <property type="entry name" value="PG_binding_1"/>
    <property type="match status" value="1"/>
</dbReference>
<accession>A0ABX2PU50</accession>
<evidence type="ECO:0000256" key="1">
    <source>
        <dbReference type="ARBA" id="ARBA00010134"/>
    </source>
</evidence>
<dbReference type="InterPro" id="IPR011600">
    <property type="entry name" value="Pept_C14_caspase"/>
</dbReference>
<dbReference type="InterPro" id="IPR002477">
    <property type="entry name" value="Peptidoglycan-bd-like"/>
</dbReference>
<gene>
    <name evidence="4" type="ORF">HW561_13990</name>
</gene>
<evidence type="ECO:0000259" key="3">
    <source>
        <dbReference type="PROSITE" id="PS50208"/>
    </source>
</evidence>
<dbReference type="Gene3D" id="3.40.50.1460">
    <property type="match status" value="1"/>
</dbReference>
<dbReference type="InterPro" id="IPR052039">
    <property type="entry name" value="Caspase-related_regulators"/>
</dbReference>
<dbReference type="Pfam" id="PF00656">
    <property type="entry name" value="Peptidase_C14"/>
    <property type="match status" value="1"/>
</dbReference>
<protein>
    <submittedName>
        <fullName evidence="4">Caspase family protein</fullName>
    </submittedName>
</protein>
<reference evidence="4 5" key="1">
    <citation type="submission" date="2020-06" db="EMBL/GenBank/DDBJ databases">
        <authorList>
            <person name="Cao W.R."/>
        </authorList>
    </citation>
    <scope>NUCLEOTIDE SEQUENCE [LARGE SCALE GENOMIC DNA]</scope>
    <source>
        <strain evidence="4 5">B1Z28</strain>
    </source>
</reference>
<evidence type="ECO:0000256" key="2">
    <source>
        <dbReference type="SAM" id="MobiDB-lite"/>
    </source>
</evidence>
<dbReference type="PANTHER" id="PTHR22576">
    <property type="entry name" value="MUCOSA ASSOCIATED LYMPHOID TISSUE LYMPHOMA TRANSLOCATION PROTEIN 1/PARACASPASE"/>
    <property type="match status" value="1"/>
</dbReference>